<name>A0ABW5E4P2_9BACT</name>
<organism evidence="2 3">
    <name type="scientific">Rubritalea spongiae</name>
    <dbReference type="NCBI Taxonomy" id="430797"/>
    <lineage>
        <taxon>Bacteria</taxon>
        <taxon>Pseudomonadati</taxon>
        <taxon>Verrucomicrobiota</taxon>
        <taxon>Verrucomicrobiia</taxon>
        <taxon>Verrucomicrobiales</taxon>
        <taxon>Rubritaleaceae</taxon>
        <taxon>Rubritalea</taxon>
    </lineage>
</organism>
<comment type="caution">
    <text evidence="2">The sequence shown here is derived from an EMBL/GenBank/DDBJ whole genome shotgun (WGS) entry which is preliminary data.</text>
</comment>
<protein>
    <recommendedName>
        <fullName evidence="4">TolC family protein</fullName>
    </recommendedName>
</protein>
<reference evidence="3" key="1">
    <citation type="journal article" date="2019" name="Int. J. Syst. Evol. Microbiol.">
        <title>The Global Catalogue of Microorganisms (GCM) 10K type strain sequencing project: providing services to taxonomists for standard genome sequencing and annotation.</title>
        <authorList>
            <consortium name="The Broad Institute Genomics Platform"/>
            <consortium name="The Broad Institute Genome Sequencing Center for Infectious Disease"/>
            <person name="Wu L."/>
            <person name="Ma J."/>
        </authorList>
    </citation>
    <scope>NUCLEOTIDE SEQUENCE [LARGE SCALE GENOMIC DNA]</scope>
    <source>
        <strain evidence="3">JCM 16545</strain>
    </source>
</reference>
<accession>A0ABW5E4P2</accession>
<keyword evidence="3" id="KW-1185">Reference proteome</keyword>
<feature type="chain" id="PRO_5045733388" description="TolC family protein" evidence="1">
    <location>
        <begin position="24"/>
        <end position="430"/>
    </location>
</feature>
<gene>
    <name evidence="2" type="ORF">ACFSQZ_08085</name>
</gene>
<proteinExistence type="predicted"/>
<dbReference type="PROSITE" id="PS51257">
    <property type="entry name" value="PROKAR_LIPOPROTEIN"/>
    <property type="match status" value="1"/>
</dbReference>
<sequence>MTLLKKYCLVLTALFLSSCTNQKVIEQLNEHSLNQSNSISELTQSITASQEEHLSWKQAIAQYTHHNIEYLQSVDAVSEAAKAQRRTWWSLAPEIFTFANVSKSIIDIADLSIDDLTFSVVANLTIPNPFQFYAQLYADYLGQLSSEWNHELVRRNFRIRLYRFYLQQKQLDQNKVKLADAKKQLESNSDSNIDELLSQYQQLRVNYIANKEQLRVQLNNFFNTPGKRWKLVGTPPNISYAKRLDKLSLENGYGQLGLRLQTVAIESNILTLWNVKLSKWPQLNIGLSNPPLLNSNGTGAEYFDSEQTRLFTGTSYGIQLDDPLSKERLKNAETRAQYTRERLRLTTERDASRLHLLKMRYKYLLQQESTLKQQLKSYKSQTLTSQSPSSIASTYQKQVVIKESLRNNKLQQLQFDLELWLWDETYWSKN</sequence>
<keyword evidence="1" id="KW-0732">Signal</keyword>
<evidence type="ECO:0000313" key="2">
    <source>
        <dbReference type="EMBL" id="MFD2276425.1"/>
    </source>
</evidence>
<dbReference type="SUPFAM" id="SSF56954">
    <property type="entry name" value="Outer membrane efflux proteins (OEP)"/>
    <property type="match status" value="1"/>
</dbReference>
<dbReference type="EMBL" id="JBHUJC010000024">
    <property type="protein sequence ID" value="MFD2276425.1"/>
    <property type="molecule type" value="Genomic_DNA"/>
</dbReference>
<evidence type="ECO:0008006" key="4">
    <source>
        <dbReference type="Google" id="ProtNLM"/>
    </source>
</evidence>
<dbReference type="RefSeq" id="WP_377094122.1">
    <property type="nucleotide sequence ID" value="NZ_JBHSJM010000001.1"/>
</dbReference>
<evidence type="ECO:0000256" key="1">
    <source>
        <dbReference type="SAM" id="SignalP"/>
    </source>
</evidence>
<evidence type="ECO:0000313" key="3">
    <source>
        <dbReference type="Proteomes" id="UP001597297"/>
    </source>
</evidence>
<dbReference type="Proteomes" id="UP001597297">
    <property type="component" value="Unassembled WGS sequence"/>
</dbReference>
<feature type="signal peptide" evidence="1">
    <location>
        <begin position="1"/>
        <end position="23"/>
    </location>
</feature>